<name>A0ABW6K6G1_9BACI</name>
<dbReference type="Pfam" id="PF11193">
    <property type="entry name" value="DUF2812"/>
    <property type="match status" value="1"/>
</dbReference>
<keyword evidence="3" id="KW-1185">Reference proteome</keyword>
<organism evidence="2 3">
    <name type="scientific">Cytobacillus mangrovibacter</name>
    <dbReference type="NCBI Taxonomy" id="3299024"/>
    <lineage>
        <taxon>Bacteria</taxon>
        <taxon>Bacillati</taxon>
        <taxon>Bacillota</taxon>
        <taxon>Bacilli</taxon>
        <taxon>Bacillales</taxon>
        <taxon>Bacillaceae</taxon>
        <taxon>Cytobacillus</taxon>
    </lineage>
</organism>
<feature type="transmembrane region" description="Helical" evidence="1">
    <location>
        <begin position="112"/>
        <end position="134"/>
    </location>
</feature>
<reference evidence="2 3" key="1">
    <citation type="submission" date="2024-08" db="EMBL/GenBank/DDBJ databases">
        <title>Two novel Cytobacillus novel species.</title>
        <authorList>
            <person name="Liu G."/>
        </authorList>
    </citation>
    <scope>NUCLEOTIDE SEQUENCE [LARGE SCALE GENOMIC DNA]</scope>
    <source>
        <strain evidence="2 3">FJAT-53684</strain>
    </source>
</reference>
<accession>A0ABW6K6G1</accession>
<gene>
    <name evidence="2" type="ORF">ACFYKT_19750</name>
</gene>
<dbReference type="RefSeq" id="WP_389223067.1">
    <property type="nucleotide sequence ID" value="NZ_JBIACJ010000016.1"/>
</dbReference>
<feature type="transmembrane region" description="Helical" evidence="1">
    <location>
        <begin position="140"/>
        <end position="162"/>
    </location>
</feature>
<evidence type="ECO:0000313" key="2">
    <source>
        <dbReference type="EMBL" id="MFE8698535.1"/>
    </source>
</evidence>
<protein>
    <submittedName>
        <fullName evidence="2">DUF2812 domain-containing protein</fullName>
    </submittedName>
</protein>
<keyword evidence="1" id="KW-0812">Transmembrane</keyword>
<evidence type="ECO:0000313" key="3">
    <source>
        <dbReference type="Proteomes" id="UP001601058"/>
    </source>
</evidence>
<keyword evidence="1" id="KW-0472">Membrane</keyword>
<proteinExistence type="predicted"/>
<dbReference type="Proteomes" id="UP001601058">
    <property type="component" value="Unassembled WGS sequence"/>
</dbReference>
<keyword evidence="1" id="KW-1133">Transmembrane helix</keyword>
<evidence type="ECO:0000256" key="1">
    <source>
        <dbReference type="SAM" id="Phobius"/>
    </source>
</evidence>
<dbReference type="EMBL" id="JBIACJ010000016">
    <property type="protein sequence ID" value="MFE8698535.1"/>
    <property type="molecule type" value="Genomic_DNA"/>
</dbReference>
<sequence length="179" mass="20979">MKKVLYRLFGDFEKEEKWINEMGAQGWHLQKFSFGRFTFTMGEPGAFIYRNEFISGMSSKEKKDYFEFLKDSGILIINELGGWVYMKKAASDGPFELYTDAKSKIAYYKRMLNIFALLFFINAWMGIANISIFWDKAKYGFINPTIGVFNIAAALLIAYPIIKIIQRKRLLEKDQKFFE</sequence>
<comment type="caution">
    <text evidence="2">The sequence shown here is derived from an EMBL/GenBank/DDBJ whole genome shotgun (WGS) entry which is preliminary data.</text>
</comment>
<dbReference type="InterPro" id="IPR021359">
    <property type="entry name" value="DUF2812"/>
</dbReference>